<evidence type="ECO:0000256" key="8">
    <source>
        <dbReference type="ARBA" id="ARBA00023002"/>
    </source>
</evidence>
<accession>A0ABT3TKR0</accession>
<dbReference type="PROSITE" id="PS51296">
    <property type="entry name" value="RIESKE"/>
    <property type="match status" value="1"/>
</dbReference>
<evidence type="ECO:0000256" key="12">
    <source>
        <dbReference type="ARBA" id="ARBA00025712"/>
    </source>
</evidence>
<evidence type="ECO:0000256" key="16">
    <source>
        <dbReference type="ARBA" id="ARBA00049548"/>
    </source>
</evidence>
<proteinExistence type="inferred from homology"/>
<evidence type="ECO:0000256" key="7">
    <source>
        <dbReference type="ARBA" id="ARBA00022989"/>
    </source>
</evidence>
<evidence type="ECO:0000256" key="9">
    <source>
        <dbReference type="ARBA" id="ARBA00023004"/>
    </source>
</evidence>
<keyword evidence="11" id="KW-0472">Membrane</keyword>
<comment type="cofactor">
    <cofactor evidence="1">
        <name>Fe cation</name>
        <dbReference type="ChEBI" id="CHEBI:24875"/>
    </cofactor>
</comment>
<dbReference type="RefSeq" id="WP_279246605.1">
    <property type="nucleotide sequence ID" value="NZ_SHNN01000003.1"/>
</dbReference>
<evidence type="ECO:0000256" key="6">
    <source>
        <dbReference type="ARBA" id="ARBA00022723"/>
    </source>
</evidence>
<dbReference type="InterPro" id="IPR045605">
    <property type="entry name" value="KshA-like_C"/>
</dbReference>
<comment type="subcellular location">
    <subcellularLocation>
        <location evidence="2">Membrane</location>
    </subcellularLocation>
</comment>
<dbReference type="InterPro" id="IPR036922">
    <property type="entry name" value="Rieske_2Fe-2S_sf"/>
</dbReference>
<dbReference type="Pfam" id="PF19298">
    <property type="entry name" value="KshA_C"/>
    <property type="match status" value="1"/>
</dbReference>
<keyword evidence="5" id="KW-0001">2Fe-2S</keyword>
<keyword evidence="6" id="KW-0479">Metal-binding</keyword>
<protein>
    <recommendedName>
        <fullName evidence="14">cholesterol 7-desaturase</fullName>
        <ecNumber evidence="14">1.14.19.21</ecNumber>
    </recommendedName>
</protein>
<dbReference type="EC" id="1.14.19.21" evidence="14"/>
<dbReference type="SUPFAM" id="SSF50022">
    <property type="entry name" value="ISP domain"/>
    <property type="match status" value="1"/>
</dbReference>
<keyword evidence="9" id="KW-0408">Iron</keyword>
<keyword evidence="10" id="KW-0411">Iron-sulfur</keyword>
<evidence type="ECO:0000256" key="13">
    <source>
        <dbReference type="ARBA" id="ARBA00025729"/>
    </source>
</evidence>
<dbReference type="PANTHER" id="PTHR21266:SF32">
    <property type="entry name" value="CHOLESTEROL 7-DESATURASE NVD"/>
    <property type="match status" value="1"/>
</dbReference>
<dbReference type="InterPro" id="IPR050584">
    <property type="entry name" value="Cholesterol_7-desaturase"/>
</dbReference>
<reference evidence="18" key="1">
    <citation type="submission" date="2019-02" db="EMBL/GenBank/DDBJ databases">
        <authorList>
            <person name="Li S.-H."/>
        </authorList>
    </citation>
    <scope>NUCLEOTIDE SEQUENCE</scope>
    <source>
        <strain evidence="18">IMCC14734</strain>
    </source>
</reference>
<dbReference type="Gene3D" id="2.102.10.10">
    <property type="entry name" value="Rieske [2Fe-2S] iron-sulphur domain"/>
    <property type="match status" value="1"/>
</dbReference>
<dbReference type="Pfam" id="PF00355">
    <property type="entry name" value="Rieske"/>
    <property type="match status" value="1"/>
</dbReference>
<keyword evidence="8" id="KW-0560">Oxidoreductase</keyword>
<evidence type="ECO:0000256" key="3">
    <source>
        <dbReference type="ARBA" id="ARBA00004972"/>
    </source>
</evidence>
<evidence type="ECO:0000256" key="15">
    <source>
        <dbReference type="ARBA" id="ARBA00047853"/>
    </source>
</evidence>
<comment type="catalytic activity">
    <reaction evidence="16">
        <text>cholesterol + NADPH + O2 + H(+) = 7-dehydrocholesterol + NADP(+) + 2 H2O</text>
        <dbReference type="Rhea" id="RHEA:45024"/>
        <dbReference type="ChEBI" id="CHEBI:15377"/>
        <dbReference type="ChEBI" id="CHEBI:15378"/>
        <dbReference type="ChEBI" id="CHEBI:15379"/>
        <dbReference type="ChEBI" id="CHEBI:16113"/>
        <dbReference type="ChEBI" id="CHEBI:17759"/>
        <dbReference type="ChEBI" id="CHEBI:57783"/>
        <dbReference type="ChEBI" id="CHEBI:58349"/>
        <dbReference type="EC" id="1.14.19.21"/>
    </reaction>
    <physiologicalReaction direction="left-to-right" evidence="16">
        <dbReference type="Rhea" id="RHEA:45025"/>
    </physiologicalReaction>
</comment>
<organism evidence="18 19">
    <name type="scientific">Candidatus Litorirhabdus singularis</name>
    <dbReference type="NCBI Taxonomy" id="2518993"/>
    <lineage>
        <taxon>Bacteria</taxon>
        <taxon>Pseudomonadati</taxon>
        <taxon>Pseudomonadota</taxon>
        <taxon>Gammaproteobacteria</taxon>
        <taxon>Cellvibrionales</taxon>
        <taxon>Halieaceae</taxon>
        <taxon>Candidatus Litorirhabdus</taxon>
    </lineage>
</organism>
<evidence type="ECO:0000256" key="2">
    <source>
        <dbReference type="ARBA" id="ARBA00004370"/>
    </source>
</evidence>
<sequence>MNKRYDKPIPFGWYAVEYTANLAAGDVKPLHYFGQELVLFRTESGAPALLKAYCPHLGAHLGHGGSVQGDSISCPFHAWKFDGNGFCTNIPYAKRMPARVDGKQAIDSYPVVERNQMIWAWYHPQHAAPSFEVEEFAELNSEAWTELDTYDWTINTIIQETGENAADIAHFVTVHNSHSMPDGKVTMDGHKRLTLMDSQTNHIDEDGNVDRSGANSDASKLESWSIGPGLTYQRFSRMFDIVMMGTITPIDDQNIHMRFNFSLPRDQEDVNKLYAHGVRDEVVFQVQQDIPIWENKVYVDNPVLCDGDGPIAKYRKWFQQFYSDSGPVRSSTAA</sequence>
<evidence type="ECO:0000259" key="17">
    <source>
        <dbReference type="PROSITE" id="PS51296"/>
    </source>
</evidence>
<evidence type="ECO:0000256" key="10">
    <source>
        <dbReference type="ARBA" id="ARBA00023014"/>
    </source>
</evidence>
<keyword evidence="19" id="KW-1185">Reference proteome</keyword>
<keyword evidence="4" id="KW-0812">Transmembrane</keyword>
<comment type="similarity">
    <text evidence="13">Belongs to the cholesterol 7-desaturase family.</text>
</comment>
<dbReference type="PANTHER" id="PTHR21266">
    <property type="entry name" value="IRON-SULFUR DOMAIN CONTAINING PROTEIN"/>
    <property type="match status" value="1"/>
</dbReference>
<keyword evidence="7" id="KW-1133">Transmembrane helix</keyword>
<dbReference type="Gene3D" id="3.90.380.10">
    <property type="entry name" value="Naphthalene 1,2-dioxygenase Alpha Subunit, Chain A, domain 1"/>
    <property type="match status" value="1"/>
</dbReference>
<evidence type="ECO:0000256" key="1">
    <source>
        <dbReference type="ARBA" id="ARBA00001962"/>
    </source>
</evidence>
<evidence type="ECO:0000313" key="18">
    <source>
        <dbReference type="EMBL" id="MCX2982594.1"/>
    </source>
</evidence>
<dbReference type="CDD" id="cd03469">
    <property type="entry name" value="Rieske_RO_Alpha_N"/>
    <property type="match status" value="1"/>
</dbReference>
<feature type="domain" description="Rieske" evidence="17">
    <location>
        <begin position="13"/>
        <end position="120"/>
    </location>
</feature>
<dbReference type="EMBL" id="SHNN01000003">
    <property type="protein sequence ID" value="MCX2982594.1"/>
    <property type="molecule type" value="Genomic_DNA"/>
</dbReference>
<gene>
    <name evidence="18" type="ORF">EYC98_17155</name>
</gene>
<evidence type="ECO:0000256" key="11">
    <source>
        <dbReference type="ARBA" id="ARBA00023136"/>
    </source>
</evidence>
<dbReference type="SUPFAM" id="SSF55961">
    <property type="entry name" value="Bet v1-like"/>
    <property type="match status" value="1"/>
</dbReference>
<evidence type="ECO:0000256" key="4">
    <source>
        <dbReference type="ARBA" id="ARBA00022692"/>
    </source>
</evidence>
<comment type="pathway">
    <text evidence="12">Steroid hormone biosynthesis; dafachronic acid biosynthesis.</text>
</comment>
<comment type="catalytic activity">
    <reaction evidence="15">
        <text>cholesterol + NADH + O2 + H(+) = 7-dehydrocholesterol + NAD(+) + 2 H2O</text>
        <dbReference type="Rhea" id="RHEA:51644"/>
        <dbReference type="ChEBI" id="CHEBI:15377"/>
        <dbReference type="ChEBI" id="CHEBI:15378"/>
        <dbReference type="ChEBI" id="CHEBI:15379"/>
        <dbReference type="ChEBI" id="CHEBI:16113"/>
        <dbReference type="ChEBI" id="CHEBI:17759"/>
        <dbReference type="ChEBI" id="CHEBI:57540"/>
        <dbReference type="ChEBI" id="CHEBI:57945"/>
        <dbReference type="EC" id="1.14.19.21"/>
    </reaction>
    <physiologicalReaction direction="left-to-right" evidence="15">
        <dbReference type="Rhea" id="RHEA:51645"/>
    </physiologicalReaction>
</comment>
<evidence type="ECO:0000313" key="19">
    <source>
        <dbReference type="Proteomes" id="UP001143362"/>
    </source>
</evidence>
<evidence type="ECO:0000256" key="5">
    <source>
        <dbReference type="ARBA" id="ARBA00022714"/>
    </source>
</evidence>
<comment type="caution">
    <text evidence="18">The sequence shown here is derived from an EMBL/GenBank/DDBJ whole genome shotgun (WGS) entry which is preliminary data.</text>
</comment>
<dbReference type="Proteomes" id="UP001143362">
    <property type="component" value="Unassembled WGS sequence"/>
</dbReference>
<name>A0ABT3TKR0_9GAMM</name>
<evidence type="ECO:0000256" key="14">
    <source>
        <dbReference type="ARBA" id="ARBA00026095"/>
    </source>
</evidence>
<dbReference type="InterPro" id="IPR017941">
    <property type="entry name" value="Rieske_2Fe-2S"/>
</dbReference>
<comment type="pathway">
    <text evidence="3">Hormone biosynthesis.</text>
</comment>